<dbReference type="Proteomes" id="UP000092839">
    <property type="component" value="Chromosome"/>
</dbReference>
<sequence>MKRYGPLVRLGALKREHHCHHCGRKCPTFTMICAYIRPRLLGRATPMTAQFHETTEAEFEVQVRNLVRLVSACTLGLWSFSAGLLIGSFFLF</sequence>
<feature type="transmembrane region" description="Helical" evidence="1">
    <location>
        <begin position="69"/>
        <end position="91"/>
    </location>
</feature>
<protein>
    <submittedName>
        <fullName evidence="2">Uncharacterized protein</fullName>
    </submittedName>
</protein>
<gene>
    <name evidence="2" type="ORF">LMTR13_09020</name>
</gene>
<dbReference type="KEGG" id="bic:LMTR13_09020"/>
<organism evidence="2 3">
    <name type="scientific">Bradyrhizobium icense</name>
    <dbReference type="NCBI Taxonomy" id="1274631"/>
    <lineage>
        <taxon>Bacteria</taxon>
        <taxon>Pseudomonadati</taxon>
        <taxon>Pseudomonadota</taxon>
        <taxon>Alphaproteobacteria</taxon>
        <taxon>Hyphomicrobiales</taxon>
        <taxon>Nitrobacteraceae</taxon>
        <taxon>Bradyrhizobium</taxon>
    </lineage>
</organism>
<keyword evidence="1" id="KW-0812">Transmembrane</keyword>
<accession>A0A1B1UC00</accession>
<keyword evidence="3" id="KW-1185">Reference proteome</keyword>
<evidence type="ECO:0000256" key="1">
    <source>
        <dbReference type="SAM" id="Phobius"/>
    </source>
</evidence>
<name>A0A1B1UC00_9BRAD</name>
<keyword evidence="1" id="KW-0472">Membrane</keyword>
<keyword evidence="1" id="KW-1133">Transmembrane helix</keyword>
<reference evidence="2 3" key="1">
    <citation type="submission" date="2016-07" db="EMBL/GenBank/DDBJ databases">
        <title>Complete genome sequence of Bradyrhizobium icense LMTR 13T, a potential inoculant strain isolated from lima bean (Phaseolus lunatus) in Peru.</title>
        <authorList>
            <person name="Ormeno-Orrillo E."/>
            <person name="Duran D."/>
            <person name="Rogel M.A."/>
            <person name="Rey L."/>
            <person name="Imperial J."/>
            <person name="Ruiz-Argueso T."/>
            <person name="Martinez-Romero E."/>
        </authorList>
    </citation>
    <scope>NUCLEOTIDE SEQUENCE [LARGE SCALE GENOMIC DNA]</scope>
    <source>
        <strain evidence="2 3">LMTR 13</strain>
    </source>
</reference>
<evidence type="ECO:0000313" key="2">
    <source>
        <dbReference type="EMBL" id="ANW00290.1"/>
    </source>
</evidence>
<evidence type="ECO:0000313" key="3">
    <source>
        <dbReference type="Proteomes" id="UP000092839"/>
    </source>
</evidence>
<dbReference type="EMBL" id="CP016428">
    <property type="protein sequence ID" value="ANW00290.1"/>
    <property type="molecule type" value="Genomic_DNA"/>
</dbReference>
<dbReference type="AlphaFoldDB" id="A0A1B1UC00"/>
<proteinExistence type="predicted"/>